<keyword evidence="1" id="KW-0472">Membrane</keyword>
<sequence length="83" mass="9237">MERNKLNVAFGFGIFGVFFLSGIILLSTNFISRSLTFVVMSNMNYMTDIPVINEPILFVLSIVCFIVSVIALIKSILLLKEGC</sequence>
<keyword evidence="1" id="KW-1133">Transmembrane helix</keyword>
<gene>
    <name evidence="2" type="ORF">HMPREF1866_00317</name>
</gene>
<evidence type="ECO:0000313" key="3">
    <source>
        <dbReference type="Proteomes" id="UP000070394"/>
    </source>
</evidence>
<proteinExistence type="predicted"/>
<dbReference type="STRING" id="467210.HMPREF1866_00317"/>
<evidence type="ECO:0000313" key="2">
    <source>
        <dbReference type="EMBL" id="KXB60866.1"/>
    </source>
</evidence>
<dbReference type="PATRIC" id="fig|467210.3.peg.312"/>
<reference evidence="3" key="1">
    <citation type="submission" date="2016-01" db="EMBL/GenBank/DDBJ databases">
        <authorList>
            <person name="Mitreva M."/>
            <person name="Pepin K.H."/>
            <person name="Mihindukulasuriya K.A."/>
            <person name="Fulton R."/>
            <person name="Fronick C."/>
            <person name="O'Laughlin M."/>
            <person name="Miner T."/>
            <person name="Herter B."/>
            <person name="Rosa B.A."/>
            <person name="Cordes M."/>
            <person name="Tomlinson C."/>
            <person name="Wollam A."/>
            <person name="Palsikar V.B."/>
            <person name="Mardis E.R."/>
            <person name="Wilson R.K."/>
        </authorList>
    </citation>
    <scope>NUCLEOTIDE SEQUENCE [LARGE SCALE GENOMIC DNA]</scope>
    <source>
        <strain evidence="3">DNF00896</strain>
    </source>
</reference>
<accession>A0A133ZZJ3</accession>
<keyword evidence="1" id="KW-0812">Transmembrane</keyword>
<evidence type="ECO:0000256" key="1">
    <source>
        <dbReference type="SAM" id="Phobius"/>
    </source>
</evidence>
<dbReference type="Proteomes" id="UP000070394">
    <property type="component" value="Unassembled WGS sequence"/>
</dbReference>
<feature type="transmembrane region" description="Helical" evidence="1">
    <location>
        <begin position="12"/>
        <end position="36"/>
    </location>
</feature>
<keyword evidence="3" id="KW-1185">Reference proteome</keyword>
<organism evidence="2 3">
    <name type="scientific">Lachnoanaerobaculum saburreum</name>
    <dbReference type="NCBI Taxonomy" id="467210"/>
    <lineage>
        <taxon>Bacteria</taxon>
        <taxon>Bacillati</taxon>
        <taxon>Bacillota</taxon>
        <taxon>Clostridia</taxon>
        <taxon>Lachnospirales</taxon>
        <taxon>Lachnospiraceae</taxon>
        <taxon>Lachnoanaerobaculum</taxon>
    </lineage>
</organism>
<dbReference type="EMBL" id="LSDA01000010">
    <property type="protein sequence ID" value="KXB60866.1"/>
    <property type="molecule type" value="Genomic_DNA"/>
</dbReference>
<name>A0A133ZZJ3_9FIRM</name>
<dbReference type="OrthoDB" id="2064583at2"/>
<dbReference type="AlphaFoldDB" id="A0A133ZZJ3"/>
<dbReference type="RefSeq" id="WP_060930301.1">
    <property type="nucleotide sequence ID" value="NZ_KQ959775.1"/>
</dbReference>
<feature type="transmembrane region" description="Helical" evidence="1">
    <location>
        <begin position="56"/>
        <end position="79"/>
    </location>
</feature>
<protein>
    <submittedName>
        <fullName evidence="2">Uncharacterized protein</fullName>
    </submittedName>
</protein>
<comment type="caution">
    <text evidence="2">The sequence shown here is derived from an EMBL/GenBank/DDBJ whole genome shotgun (WGS) entry which is preliminary data.</text>
</comment>